<dbReference type="GO" id="GO:0000287">
    <property type="term" value="F:magnesium ion binding"/>
    <property type="evidence" value="ECO:0007669"/>
    <property type="project" value="UniProtKB-UniRule"/>
</dbReference>
<dbReference type="PANTHER" id="PTHR43665">
    <property type="entry name" value="ISOPENTENYL-DIPHOSPHATE DELTA-ISOMERASE"/>
    <property type="match status" value="1"/>
</dbReference>
<dbReference type="Gene3D" id="3.20.20.70">
    <property type="entry name" value="Aldolase class I"/>
    <property type="match status" value="1"/>
</dbReference>
<keyword evidence="2 11" id="KW-0963">Cytoplasm</keyword>
<dbReference type="GO" id="GO:0004452">
    <property type="term" value="F:isopentenyl-diphosphate delta-isomerase activity"/>
    <property type="evidence" value="ECO:0007669"/>
    <property type="project" value="UniProtKB-UniRule"/>
</dbReference>
<dbReference type="GO" id="GO:0070402">
    <property type="term" value="F:NADPH binding"/>
    <property type="evidence" value="ECO:0007669"/>
    <property type="project" value="UniProtKB-UniRule"/>
</dbReference>
<feature type="binding site" evidence="11">
    <location>
        <begin position="97"/>
        <end position="99"/>
    </location>
    <ligand>
        <name>substrate</name>
    </ligand>
</feature>
<comment type="catalytic activity">
    <reaction evidence="11">
        <text>isopentenyl diphosphate = dimethylallyl diphosphate</text>
        <dbReference type="Rhea" id="RHEA:23284"/>
        <dbReference type="ChEBI" id="CHEBI:57623"/>
        <dbReference type="ChEBI" id="CHEBI:128769"/>
        <dbReference type="EC" id="5.3.3.2"/>
    </reaction>
</comment>
<dbReference type="InterPro" id="IPR011179">
    <property type="entry name" value="IPdP_isomerase"/>
</dbReference>
<dbReference type="STRING" id="1776334.APZ16_02450"/>
<feature type="binding site" evidence="11">
    <location>
        <begin position="290"/>
        <end position="291"/>
    </location>
    <ligand>
        <name>FMN</name>
        <dbReference type="ChEBI" id="CHEBI:58210"/>
    </ligand>
</feature>
<dbReference type="PROSITE" id="PS51349">
    <property type="entry name" value="FMN_HYDROXY_ACID_DH_2"/>
    <property type="match status" value="1"/>
</dbReference>
<feature type="binding site" evidence="11">
    <location>
        <begin position="269"/>
        <end position="271"/>
    </location>
    <ligand>
        <name>FMN</name>
        <dbReference type="ChEBI" id="CHEBI:58210"/>
    </ligand>
</feature>
<dbReference type="PIRSF" id="PIRSF003314">
    <property type="entry name" value="IPP_isomerase"/>
    <property type="match status" value="1"/>
</dbReference>
<comment type="cofactor">
    <cofactor evidence="11">
        <name>NADPH</name>
        <dbReference type="ChEBI" id="CHEBI:57783"/>
    </cofactor>
</comment>
<evidence type="ECO:0000256" key="10">
    <source>
        <dbReference type="ARBA" id="ARBA00025810"/>
    </source>
</evidence>
<comment type="function">
    <text evidence="11">Involved in the biosynthesis of isoprenoids. Catalyzes the 1,3-allylic rearrangement of the homoallylic substrate isopentenyl (IPP) to its allylic isomer, dimethylallyl diphosphate (DMAPP).</text>
</comment>
<feature type="binding site" evidence="11">
    <location>
        <begin position="8"/>
        <end position="9"/>
    </location>
    <ligand>
        <name>substrate</name>
    </ligand>
</feature>
<evidence type="ECO:0000256" key="3">
    <source>
        <dbReference type="ARBA" id="ARBA00022630"/>
    </source>
</evidence>
<evidence type="ECO:0000256" key="2">
    <source>
        <dbReference type="ARBA" id="ARBA00022490"/>
    </source>
</evidence>
<comment type="cofactor">
    <cofactor evidence="11">
        <name>Mg(2+)</name>
        <dbReference type="ChEBI" id="CHEBI:18420"/>
    </cofactor>
</comment>
<keyword evidence="5 11" id="KW-0479">Metal-binding</keyword>
<dbReference type="Proteomes" id="UP000074294">
    <property type="component" value="Unassembled WGS sequence"/>
</dbReference>
<comment type="subcellular location">
    <subcellularLocation>
        <location evidence="11">Cytoplasm</location>
    </subcellularLocation>
</comment>
<evidence type="ECO:0000256" key="11">
    <source>
        <dbReference type="HAMAP-Rule" id="MF_00354"/>
    </source>
</evidence>
<feature type="binding site" evidence="11">
    <location>
        <position position="222"/>
    </location>
    <ligand>
        <name>FMN</name>
        <dbReference type="ChEBI" id="CHEBI:58210"/>
    </ligand>
</feature>
<evidence type="ECO:0000256" key="4">
    <source>
        <dbReference type="ARBA" id="ARBA00022643"/>
    </source>
</evidence>
<reference evidence="13 14" key="1">
    <citation type="journal article" date="2016" name="Nat. Microbiol.">
        <title>Genomic inference of the metabolism of cosmopolitan subsurface Archaea, Hadesarchaea.</title>
        <authorList>
            <person name="Baker B.J."/>
            <person name="Saw J.H."/>
            <person name="Lind A.E."/>
            <person name="Lazar C.S."/>
            <person name="Hinrichs K.-U."/>
            <person name="Teske A.P."/>
            <person name="Ettema T.J."/>
        </authorList>
    </citation>
    <scope>NUCLEOTIDE SEQUENCE [LARGE SCALE GENOMIC DNA]</scope>
</reference>
<comment type="cofactor">
    <cofactor evidence="1 11">
        <name>FMN</name>
        <dbReference type="ChEBI" id="CHEBI:58210"/>
    </cofactor>
</comment>
<feature type="binding site" evidence="11">
    <location>
        <position position="192"/>
    </location>
    <ligand>
        <name>FMN</name>
        <dbReference type="ChEBI" id="CHEBI:58210"/>
    </ligand>
</feature>
<comment type="caution">
    <text evidence="11">Lacks conserved residue(s) required for the propagation of feature annotation.</text>
</comment>
<dbReference type="EC" id="5.3.3.2" evidence="11"/>
<protein>
    <recommendedName>
        <fullName evidence="11">Isopentenyl-diphosphate delta-isomerase</fullName>
        <shortName evidence="11">IPP isomerase</shortName>
        <ecNumber evidence="11">5.3.3.2</ecNumber>
    </recommendedName>
    <alternativeName>
        <fullName evidence="11">Isopentenyl diphosphate:dimethylallyl diphosphate isomerase</fullName>
    </alternativeName>
    <alternativeName>
        <fullName evidence="11">Isopentenyl pyrophosphate isomerase</fullName>
    </alternativeName>
    <alternativeName>
        <fullName evidence="11">Type 2 isopentenyl diphosphate isomerase</fullName>
        <shortName evidence="11">IDI-2</shortName>
    </alternativeName>
</protein>
<dbReference type="InterPro" id="IPR000262">
    <property type="entry name" value="FMN-dep_DH"/>
</dbReference>
<keyword evidence="6 11" id="KW-0460">Magnesium</keyword>
<dbReference type="AlphaFoldDB" id="A0A147K101"/>
<feature type="binding site" evidence="11">
    <location>
        <position position="217"/>
    </location>
    <ligand>
        <name>FMN</name>
        <dbReference type="ChEBI" id="CHEBI:58210"/>
    </ligand>
</feature>
<evidence type="ECO:0000256" key="8">
    <source>
        <dbReference type="ARBA" id="ARBA00023229"/>
    </source>
</evidence>
<feature type="binding site" evidence="11">
    <location>
        <position position="97"/>
    </location>
    <ligand>
        <name>FMN</name>
        <dbReference type="ChEBI" id="CHEBI:58210"/>
    </ligand>
</feature>
<dbReference type="CDD" id="cd02811">
    <property type="entry name" value="IDI-2_FMN"/>
    <property type="match status" value="1"/>
</dbReference>
<keyword evidence="9 11" id="KW-0413">Isomerase</keyword>
<sequence>MVDKTSGRKDDHIKICLREDVEGIFKDTGFCDIEFVHRALPEIDFNEVDLRTTFLGFKLSAPIMIAPMTGGSALGKKFNQILASAAQELGLGFGVGSQRAAIENPSLADTFKVRSVAPDVFLVGNLGMAQLVQGFGLVEARRAVEMIDADALSIHMNPLQELVQPEGEPRYRGALKKFAKICEGLDVPVIAKETGCGVSAEVAKELAEAGASAIDVSGAGGTSWAGVEALRTDGGSTVGGIFWDWGIPTAVTTAEVSLSVKVPVISSGGIRSGLDAAKALALGADLVGIALPALRAAQRGKAAVVEFLNDFMMELKAAMFLTGCRRISDLRQASFIITGRTRDWLLARGFTWDKAGRLRRV</sequence>
<evidence type="ECO:0000313" key="13">
    <source>
        <dbReference type="EMBL" id="KUO42554.1"/>
    </source>
</evidence>
<dbReference type="PANTHER" id="PTHR43665:SF1">
    <property type="entry name" value="ISOPENTENYL-DIPHOSPHATE DELTA-ISOMERASE"/>
    <property type="match status" value="1"/>
</dbReference>
<dbReference type="NCBIfam" id="TIGR02151">
    <property type="entry name" value="IPP_isom_2"/>
    <property type="match status" value="1"/>
</dbReference>
<evidence type="ECO:0000256" key="5">
    <source>
        <dbReference type="ARBA" id="ARBA00022723"/>
    </source>
</evidence>
<feature type="binding site" evidence="11">
    <location>
        <position position="125"/>
    </location>
    <ligand>
        <name>FMN</name>
        <dbReference type="ChEBI" id="CHEBI:58210"/>
    </ligand>
</feature>
<evidence type="ECO:0000256" key="6">
    <source>
        <dbReference type="ARBA" id="ARBA00022842"/>
    </source>
</evidence>
<dbReference type="GO" id="GO:0008299">
    <property type="term" value="P:isoprenoid biosynthetic process"/>
    <property type="evidence" value="ECO:0007669"/>
    <property type="project" value="UniProtKB-UniRule"/>
</dbReference>
<dbReference type="HAMAP" id="MF_00354">
    <property type="entry name" value="Idi_2"/>
    <property type="match status" value="1"/>
</dbReference>
<dbReference type="InterPro" id="IPR013785">
    <property type="entry name" value="Aldolase_TIM"/>
</dbReference>
<feature type="binding site" evidence="11">
    <location>
        <position position="160"/>
    </location>
    <ligand>
        <name>substrate</name>
    </ligand>
</feature>
<dbReference type="GO" id="GO:0010181">
    <property type="term" value="F:FMN binding"/>
    <property type="evidence" value="ECO:0007669"/>
    <property type="project" value="UniProtKB-UniRule"/>
</dbReference>
<gene>
    <name evidence="11" type="primary">fni</name>
    <name evidence="13" type="ORF">APZ16_02450</name>
</gene>
<evidence type="ECO:0000313" key="14">
    <source>
        <dbReference type="Proteomes" id="UP000074294"/>
    </source>
</evidence>
<keyword evidence="8 11" id="KW-0414">Isoprene biosynthesis</keyword>
<comment type="subunit">
    <text evidence="10 11">Homooctamer. Dimer of tetramers.</text>
</comment>
<evidence type="ECO:0000256" key="1">
    <source>
        <dbReference type="ARBA" id="ARBA00001917"/>
    </source>
</evidence>
<name>A0A147K101_HADYE</name>
<evidence type="ECO:0000256" key="7">
    <source>
        <dbReference type="ARBA" id="ARBA00022857"/>
    </source>
</evidence>
<evidence type="ECO:0000256" key="9">
    <source>
        <dbReference type="ARBA" id="ARBA00023235"/>
    </source>
</evidence>
<evidence type="ECO:0000259" key="12">
    <source>
        <dbReference type="PROSITE" id="PS51349"/>
    </source>
</evidence>
<dbReference type="Pfam" id="PF01070">
    <property type="entry name" value="FMN_dh"/>
    <property type="match status" value="2"/>
</dbReference>
<dbReference type="GO" id="GO:0005737">
    <property type="term" value="C:cytoplasm"/>
    <property type="evidence" value="ECO:0007669"/>
    <property type="project" value="UniProtKB-SubCell"/>
</dbReference>
<comment type="similarity">
    <text evidence="11">Belongs to the IPP isomerase type 2 family.</text>
</comment>
<comment type="caution">
    <text evidence="13">The sequence shown here is derived from an EMBL/GenBank/DDBJ whole genome shotgun (WGS) entry which is preliminary data.</text>
</comment>
<dbReference type="SUPFAM" id="SSF51395">
    <property type="entry name" value="FMN-linked oxidoreductases"/>
    <property type="match status" value="1"/>
</dbReference>
<keyword evidence="4 11" id="KW-0288">FMN</keyword>
<feature type="domain" description="FMN hydroxy acid dehydrogenase" evidence="12">
    <location>
        <begin position="1"/>
        <end position="340"/>
    </location>
</feature>
<accession>A0A147K101</accession>
<dbReference type="GO" id="GO:0016491">
    <property type="term" value="F:oxidoreductase activity"/>
    <property type="evidence" value="ECO:0007669"/>
    <property type="project" value="InterPro"/>
</dbReference>
<proteinExistence type="inferred from homology"/>
<dbReference type="EMBL" id="LQMQ01000004">
    <property type="protein sequence ID" value="KUO42554.1"/>
    <property type="molecule type" value="Genomic_DNA"/>
</dbReference>
<feature type="binding site" evidence="11">
    <location>
        <position position="161"/>
    </location>
    <ligand>
        <name>Mg(2+)</name>
        <dbReference type="ChEBI" id="CHEBI:18420"/>
    </ligand>
</feature>
<keyword evidence="3 11" id="KW-0285">Flavoprotein</keyword>
<keyword evidence="7 11" id="KW-0521">NADP</keyword>
<dbReference type="InterPro" id="IPR037396">
    <property type="entry name" value="FMN_HAD"/>
</dbReference>
<dbReference type="SMART" id="SM01240">
    <property type="entry name" value="IMPDH"/>
    <property type="match status" value="1"/>
</dbReference>
<organism evidence="13 14">
    <name type="scientific">Hadarchaeum yellowstonense</name>
    <dbReference type="NCBI Taxonomy" id="1776334"/>
    <lineage>
        <taxon>Archaea</taxon>
        <taxon>Methanobacteriati</taxon>
        <taxon>Candidatus Hadarchaeota</taxon>
        <taxon>Candidatus Hadarchaeia</taxon>
        <taxon>Candidatus Hadarchaeales</taxon>
        <taxon>Candidatus Hadarchaeaceae</taxon>
        <taxon>Candidatus Hadarchaeum</taxon>
    </lineage>
</organism>